<keyword evidence="6" id="KW-1185">Reference proteome</keyword>
<dbReference type="NCBIfam" id="TIGR03696">
    <property type="entry name" value="Rhs_assc_core"/>
    <property type="match status" value="1"/>
</dbReference>
<dbReference type="InterPro" id="IPR031325">
    <property type="entry name" value="RHS_repeat"/>
</dbReference>
<evidence type="ECO:0000256" key="1">
    <source>
        <dbReference type="ARBA" id="ARBA00022737"/>
    </source>
</evidence>
<dbReference type="Pfam" id="PF05593">
    <property type="entry name" value="RHS_repeat"/>
    <property type="match status" value="1"/>
</dbReference>
<feature type="signal peptide" evidence="3">
    <location>
        <begin position="1"/>
        <end position="24"/>
    </location>
</feature>
<evidence type="ECO:0000313" key="6">
    <source>
        <dbReference type="Proteomes" id="UP000554342"/>
    </source>
</evidence>
<organism evidence="5 6">
    <name type="scientific">Stakelama sediminis</name>
    <dbReference type="NCBI Taxonomy" id="463200"/>
    <lineage>
        <taxon>Bacteria</taxon>
        <taxon>Pseudomonadati</taxon>
        <taxon>Pseudomonadota</taxon>
        <taxon>Alphaproteobacteria</taxon>
        <taxon>Sphingomonadales</taxon>
        <taxon>Sphingomonadaceae</taxon>
        <taxon>Stakelama</taxon>
    </lineage>
</organism>
<comment type="caution">
    <text evidence="5">The sequence shown here is derived from an EMBL/GenBank/DDBJ whole genome shotgun (WGS) entry which is preliminary data.</text>
</comment>
<dbReference type="InterPro" id="IPR056823">
    <property type="entry name" value="TEN-like_YD-shell"/>
</dbReference>
<gene>
    <name evidence="5" type="ORF">FHR23_003184</name>
</gene>
<accession>A0A840Z256</accession>
<proteinExistence type="predicted"/>
<dbReference type="InterPro" id="IPR022385">
    <property type="entry name" value="Rhs_assc_core"/>
</dbReference>
<evidence type="ECO:0000259" key="4">
    <source>
        <dbReference type="Pfam" id="PF25023"/>
    </source>
</evidence>
<reference evidence="5 6" key="1">
    <citation type="submission" date="2020-08" db="EMBL/GenBank/DDBJ databases">
        <title>Genomic Encyclopedia of Type Strains, Phase IV (KMG-IV): sequencing the most valuable type-strain genomes for metagenomic binning, comparative biology and taxonomic classification.</title>
        <authorList>
            <person name="Goeker M."/>
        </authorList>
    </citation>
    <scope>NUCLEOTIDE SEQUENCE [LARGE SCALE GENOMIC DNA]</scope>
    <source>
        <strain evidence="5 6">DSM 27203</strain>
    </source>
</reference>
<evidence type="ECO:0000313" key="5">
    <source>
        <dbReference type="EMBL" id="MBB5720221.1"/>
    </source>
</evidence>
<dbReference type="EMBL" id="JACIJI010000010">
    <property type="protein sequence ID" value="MBB5720221.1"/>
    <property type="molecule type" value="Genomic_DNA"/>
</dbReference>
<feature type="region of interest" description="Disordered" evidence="2">
    <location>
        <begin position="842"/>
        <end position="866"/>
    </location>
</feature>
<keyword evidence="3" id="KW-0732">Signal</keyword>
<evidence type="ECO:0000256" key="2">
    <source>
        <dbReference type="SAM" id="MobiDB-lite"/>
    </source>
</evidence>
<dbReference type="Gene3D" id="2.180.10.10">
    <property type="entry name" value="RHS repeat-associated core"/>
    <property type="match status" value="2"/>
</dbReference>
<keyword evidence="1" id="KW-0677">Repeat</keyword>
<sequence>MRWFPALTGAAAAVPMLLATPVSAQTSDYTKHSYYDAMRRVVGAVSSDPDGAGALRHPAVRNTYDARGNLIKVEKGYIATVPAAGSAPSGWSLSVNQTLSMTYDAMGRKLTETVKSGSTSYQLKQYSYDSMGRLQCTAVRMNPSAYGSLPASACTLGTQGSNGPDRITKNVYDAAGQLTQVRKGVGTSLEQAYATYTYSANGKRTSVIDANGNKASMTYDGFDRQTKWNFPSKTSPGSVSSSDYEQYGYDANGNRTSLRKRDGRTITYNYDALNRLVSKYIPNGCAPIQVGACSPSGTTRNVYYGYDLQGHQTYTRFNDPTTGQGLTNVYDGFGRLTSATTNQAGHTRTLSYQYDADGNRTRLTFPDNVYFTYVYDGLDRLTAIKQSGSTTVATVSYDNQGRVSGDTRGAVSSSYGYDGISRLASLNDNLAGTAKDVTSTFGYNPASQIISRTRSNDAYAFPGYVSVNRNYTTNGLNQYTAAGSASFSYDANGNLINDGSTAYVYDAENRLVAASGATTATLVYDPNGRLFQTSGSQEGIIQYLYDGDQLVAEYNSAGTMVARYIHGPNDDDPLVWYNGSGLSDRRSLQVDHQGSVVSIADSSGNAIAINSYDEYGIPRNSTTTSIKPYGRFAYTGQTWLKNLGMYYYKARIYSPTLGRFLQTDPVGYKDQVNLYAYVNNDPVNGTDPTGMDTIVQLQYYPISGGMGFEHQYIVIRDTETGVTMVSRGGPNPEYKGGFSGAASDRAAPISPNSSQNSKLVTTFGPASKSYDTKQPGGAVVEGSRVVVPGKFSDTQSKLTNFNKAVDDAKLDYTPRSDNSNAYAGTAYNVITGDKAPTSVLRPGSGNDLKPKIPTCQSSPEVCGGSK</sequence>
<name>A0A840Z256_9SPHN</name>
<feature type="domain" description="Teneurin-like YD-shell" evidence="4">
    <location>
        <begin position="168"/>
        <end position="280"/>
    </location>
</feature>
<feature type="chain" id="PRO_5032803345" evidence="3">
    <location>
        <begin position="25"/>
        <end position="866"/>
    </location>
</feature>
<dbReference type="PANTHER" id="PTHR32305:SF15">
    <property type="entry name" value="PROTEIN RHSA-RELATED"/>
    <property type="match status" value="1"/>
</dbReference>
<protein>
    <submittedName>
        <fullName evidence="5">RHS repeat-associated protein</fullName>
    </submittedName>
</protein>
<feature type="compositionally biased region" description="Low complexity" evidence="2">
    <location>
        <begin position="232"/>
        <end position="242"/>
    </location>
</feature>
<dbReference type="Proteomes" id="UP000554342">
    <property type="component" value="Unassembled WGS sequence"/>
</dbReference>
<dbReference type="InterPro" id="IPR006530">
    <property type="entry name" value="YD"/>
</dbReference>
<dbReference type="Pfam" id="PF25023">
    <property type="entry name" value="TEN_YD-shell"/>
    <property type="match status" value="2"/>
</dbReference>
<dbReference type="InterPro" id="IPR050708">
    <property type="entry name" value="T6SS_VgrG/RHS"/>
</dbReference>
<dbReference type="PANTHER" id="PTHR32305">
    <property type="match status" value="1"/>
</dbReference>
<evidence type="ECO:0000256" key="3">
    <source>
        <dbReference type="SAM" id="SignalP"/>
    </source>
</evidence>
<dbReference type="NCBIfam" id="TIGR01643">
    <property type="entry name" value="YD_repeat_2x"/>
    <property type="match status" value="2"/>
</dbReference>
<dbReference type="RefSeq" id="WP_184005867.1">
    <property type="nucleotide sequence ID" value="NZ_BAABIF010000027.1"/>
</dbReference>
<dbReference type="AlphaFoldDB" id="A0A840Z256"/>
<feature type="domain" description="Teneurin-like YD-shell" evidence="4">
    <location>
        <begin position="474"/>
        <end position="683"/>
    </location>
</feature>
<feature type="region of interest" description="Disordered" evidence="2">
    <location>
        <begin position="230"/>
        <end position="256"/>
    </location>
</feature>